<evidence type="ECO:0000256" key="2">
    <source>
        <dbReference type="SAM" id="SignalP"/>
    </source>
</evidence>
<evidence type="ECO:0000313" key="4">
    <source>
        <dbReference type="Proteomes" id="UP000590740"/>
    </source>
</evidence>
<evidence type="ECO:0000313" key="3">
    <source>
        <dbReference type="EMBL" id="MBB5032947.1"/>
    </source>
</evidence>
<feature type="chain" id="PRO_5030635950" evidence="2">
    <location>
        <begin position="28"/>
        <end position="182"/>
    </location>
</feature>
<feature type="compositionally biased region" description="Gly residues" evidence="1">
    <location>
        <begin position="44"/>
        <end position="54"/>
    </location>
</feature>
<feature type="signal peptide" evidence="2">
    <location>
        <begin position="1"/>
        <end position="27"/>
    </location>
</feature>
<dbReference type="EMBL" id="JACHIG010000005">
    <property type="protein sequence ID" value="MBB5032947.1"/>
    <property type="molecule type" value="Genomic_DNA"/>
</dbReference>
<reference evidence="3 4" key="1">
    <citation type="submission" date="2020-08" db="EMBL/GenBank/DDBJ databases">
        <title>Genomic Encyclopedia of Type Strains, Phase IV (KMG-IV): sequencing the most valuable type-strain genomes for metagenomic binning, comparative biology and taxonomic classification.</title>
        <authorList>
            <person name="Goeker M."/>
        </authorList>
    </citation>
    <scope>NUCLEOTIDE SEQUENCE [LARGE SCALE GENOMIC DNA]</scope>
    <source>
        <strain evidence="3 4">DSM 12252</strain>
    </source>
</reference>
<proteinExistence type="predicted"/>
<feature type="region of interest" description="Disordered" evidence="1">
    <location>
        <begin position="32"/>
        <end position="66"/>
    </location>
</feature>
<evidence type="ECO:0000256" key="1">
    <source>
        <dbReference type="SAM" id="MobiDB-lite"/>
    </source>
</evidence>
<protein>
    <submittedName>
        <fullName evidence="3">Uncharacterized protein</fullName>
    </submittedName>
</protein>
<dbReference type="RefSeq" id="WP_184339876.1">
    <property type="nucleotide sequence ID" value="NZ_JACHIG010000005.1"/>
</dbReference>
<accession>A0A7W7YB35</accession>
<keyword evidence="4" id="KW-1185">Reference proteome</keyword>
<dbReference type="AlphaFoldDB" id="A0A7W7YB35"/>
<organism evidence="3 4">
    <name type="scientific">Prosthecobacter vanneervenii</name>
    <dbReference type="NCBI Taxonomy" id="48466"/>
    <lineage>
        <taxon>Bacteria</taxon>
        <taxon>Pseudomonadati</taxon>
        <taxon>Verrucomicrobiota</taxon>
        <taxon>Verrucomicrobiia</taxon>
        <taxon>Verrucomicrobiales</taxon>
        <taxon>Verrucomicrobiaceae</taxon>
        <taxon>Prosthecobacter</taxon>
    </lineage>
</organism>
<sequence>MKHILPVQKLMACLTLSGLLFSSIAQAKNGATDPIPGTSKGATNTGGGGGGGGKKSTTPVVLPPIPSTPVQPLVTGTLTFTASSYNGTTPNCGGTYRIDPYYPTLSLITVDVSVSSLSTTDGSPLFIVVNGAGGTFYPFLGGSMTVTGGSATGTSQIYCTPGSTITSVSIVDLNGVVVATGK</sequence>
<gene>
    <name evidence="3" type="ORF">HNQ65_002530</name>
</gene>
<comment type="caution">
    <text evidence="3">The sequence shown here is derived from an EMBL/GenBank/DDBJ whole genome shotgun (WGS) entry which is preliminary data.</text>
</comment>
<name>A0A7W7YB35_9BACT</name>
<keyword evidence="2" id="KW-0732">Signal</keyword>
<dbReference type="Proteomes" id="UP000590740">
    <property type="component" value="Unassembled WGS sequence"/>
</dbReference>